<dbReference type="EMBL" id="JPKY01000003">
    <property type="protein sequence ID" value="KFH48560.1"/>
    <property type="molecule type" value="Genomic_DNA"/>
</dbReference>
<organism evidence="2 3">
    <name type="scientific">Hapsidospora chrysogenum (strain ATCC 11550 / CBS 779.69 / DSM 880 / IAM 14645 / JCM 23072 / IMI 49137)</name>
    <name type="common">Acremonium chrysogenum</name>
    <dbReference type="NCBI Taxonomy" id="857340"/>
    <lineage>
        <taxon>Eukaryota</taxon>
        <taxon>Fungi</taxon>
        <taxon>Dikarya</taxon>
        <taxon>Ascomycota</taxon>
        <taxon>Pezizomycotina</taxon>
        <taxon>Sordariomycetes</taxon>
        <taxon>Hypocreomycetidae</taxon>
        <taxon>Hypocreales</taxon>
        <taxon>Bionectriaceae</taxon>
        <taxon>Hapsidospora</taxon>
    </lineage>
</organism>
<dbReference type="HOGENOM" id="CLU_828917_0_0_1"/>
<sequence length="335" mass="36783">MATPAGDDRWSISTAPGQPAAFILLGGRSEVALMREASFRLVVDRMEPQRLTDMEQNPETEKQFDEFLNFMAFARELRYPWRRQKRKNIIAMTREKDDGACRYPGCGNPAILDSAHPGWSIECLAKTESYHRFVMEPVIGKLTTLPVSLCDEPKCTIGGVRTADNLTILCRGCVLWYQVISNPLRNSEDPDTKDERDPSGSDSELEYGDTGEREVSSRFGEATEIVLANLKYGDDNLEVSDRGYGGENGDVHDAEGTAEGGSWTGRAASMIEILLDRGADIESTVQLSQLQASSLSPILPITALQAAPSTQPTKHEMVQLLLARGADPESVLDVG</sequence>
<feature type="compositionally biased region" description="Basic and acidic residues" evidence="1">
    <location>
        <begin position="186"/>
        <end position="199"/>
    </location>
</feature>
<evidence type="ECO:0000313" key="2">
    <source>
        <dbReference type="EMBL" id="KFH48560.1"/>
    </source>
</evidence>
<reference evidence="3" key="1">
    <citation type="journal article" date="2014" name="Genome Announc.">
        <title>Genome sequence and annotation of Acremonium chrysogenum, producer of the beta-lactam antibiotic cephalosporin C.</title>
        <authorList>
            <person name="Terfehr D."/>
            <person name="Dahlmann T.A."/>
            <person name="Specht T."/>
            <person name="Zadra I."/>
            <person name="Kuernsteiner H."/>
            <person name="Kueck U."/>
        </authorList>
    </citation>
    <scope>NUCLEOTIDE SEQUENCE [LARGE SCALE GENOMIC DNA]</scope>
    <source>
        <strain evidence="3">ATCC 11550 / CBS 779.69 / DSM 880 / IAM 14645 / JCM 23072 / IMI 49137</strain>
    </source>
</reference>
<gene>
    <name evidence="2" type="ORF">ACRE_005900</name>
</gene>
<name>A0A086TGS8_HAPC1</name>
<evidence type="ECO:0000313" key="3">
    <source>
        <dbReference type="Proteomes" id="UP000029964"/>
    </source>
</evidence>
<comment type="caution">
    <text evidence="2">The sequence shown here is derived from an EMBL/GenBank/DDBJ whole genome shotgun (WGS) entry which is preliminary data.</text>
</comment>
<dbReference type="Proteomes" id="UP000029964">
    <property type="component" value="Unassembled WGS sequence"/>
</dbReference>
<feature type="region of interest" description="Disordered" evidence="1">
    <location>
        <begin position="185"/>
        <end position="218"/>
    </location>
</feature>
<protein>
    <submittedName>
        <fullName evidence="2">Uncharacterized protein</fullName>
    </submittedName>
</protein>
<proteinExistence type="predicted"/>
<dbReference type="AlphaFoldDB" id="A0A086TGS8"/>
<accession>A0A086TGS8</accession>
<evidence type="ECO:0000256" key="1">
    <source>
        <dbReference type="SAM" id="MobiDB-lite"/>
    </source>
</evidence>
<keyword evidence="3" id="KW-1185">Reference proteome</keyword>